<dbReference type="GO" id="GO:0003958">
    <property type="term" value="F:NADPH-hemoprotein reductase activity"/>
    <property type="evidence" value="ECO:0007669"/>
    <property type="project" value="UniProtKB-EC"/>
</dbReference>
<keyword evidence="16 27" id="KW-0408">Iron</keyword>
<evidence type="ECO:0000256" key="14">
    <source>
        <dbReference type="ARBA" id="ARBA00022982"/>
    </source>
</evidence>
<evidence type="ECO:0000313" key="28">
    <source>
        <dbReference type="EMBL" id="OQE42951.1"/>
    </source>
</evidence>
<dbReference type="InterPro" id="IPR036396">
    <property type="entry name" value="Cyt_P450_sf"/>
</dbReference>
<keyword evidence="15" id="KW-0560">Oxidoreductase</keyword>
<evidence type="ECO:0000256" key="11">
    <source>
        <dbReference type="ARBA" id="ARBA00022723"/>
    </source>
</evidence>
<comment type="catalytic activity">
    <reaction evidence="24">
        <text>dodecan-1-ol + reduced [NADPH--hemoprotein reductase] + O2 = 1,6-dodecanediol + oxidized [NADPH--hemoprotein reductase] + H2O + H(+)</text>
        <dbReference type="Rhea" id="RHEA:76779"/>
        <dbReference type="Rhea" id="RHEA-COMP:11964"/>
        <dbReference type="Rhea" id="RHEA-COMP:11965"/>
        <dbReference type="ChEBI" id="CHEBI:15377"/>
        <dbReference type="ChEBI" id="CHEBI:15378"/>
        <dbReference type="ChEBI" id="CHEBI:15379"/>
        <dbReference type="ChEBI" id="CHEBI:28878"/>
        <dbReference type="ChEBI" id="CHEBI:57618"/>
        <dbReference type="ChEBI" id="CHEBI:58210"/>
        <dbReference type="ChEBI" id="CHEBI:195445"/>
    </reaction>
    <physiologicalReaction direction="left-to-right" evidence="24">
        <dbReference type="Rhea" id="RHEA:76780"/>
    </physiologicalReaction>
</comment>
<sequence length="467" mass="52724">MPSPIPQPRGLPILGNVFDMIPDNTWASLNKLAAEHGGDGIFKIKILTKQLVFITNAALLEEICDEKRFRKCVTGAIVEIRSLAHDSLFTAFDYEKSWGIAHRIMAPSVLPNAVKEMHRDIQLTTDDLIWKWTSTDTTGQRVDVTNDLDRLNHAANMKCFFGQHVDCVLGEEPAVIKAMSDTTFEAVRRPTRPKLLTRLLYQSTFDKDIKSCRDYCAQIIAKRRRDKPIQQRDLLHALLYEKDPKTGESLPDSRVIDEMINVFIGSATAPNLIAFTLYYLAKSPDDVTRARQEIDTLIGPSGQIEHFHLSQLPYCEAILRESLRLCATAPGFNIEPLPTDGPVLLGGGKYEISKDQVMVAILSAVNRDPAVFEDPNAFKPERMLGEAFDRLPSGVKKGFGNGKRKCYGRRYAWEWSLYALIRILKDVDFELADNNYTFDMEGKNFNGAFSVRPYGMFARTKKRNVAV</sequence>
<evidence type="ECO:0000256" key="27">
    <source>
        <dbReference type="PIRSR" id="PIRSR602401-1"/>
    </source>
</evidence>
<evidence type="ECO:0000256" key="24">
    <source>
        <dbReference type="ARBA" id="ARBA00052652"/>
    </source>
</evidence>
<dbReference type="PANTHER" id="PTHR24291">
    <property type="entry name" value="CYTOCHROME P450 FAMILY 4"/>
    <property type="match status" value="1"/>
</dbReference>
<keyword evidence="14" id="KW-0249">Electron transport</keyword>
<comment type="caution">
    <text evidence="28">The sequence shown here is derived from an EMBL/GenBank/DDBJ whole genome shotgun (WGS) entry which is preliminary data.</text>
</comment>
<comment type="cofactor">
    <cofactor evidence="3">
        <name>FAD</name>
        <dbReference type="ChEBI" id="CHEBI:57692"/>
    </cofactor>
</comment>
<feature type="binding site" description="axial binding residue" evidence="27">
    <location>
        <position position="406"/>
    </location>
    <ligand>
        <name>heme</name>
        <dbReference type="ChEBI" id="CHEBI:30413"/>
    </ligand>
    <ligandPart>
        <name>Fe</name>
        <dbReference type="ChEBI" id="CHEBI:18248"/>
    </ligandPart>
</feature>
<keyword evidence="9" id="KW-0285">Flavoprotein</keyword>
<evidence type="ECO:0000256" key="17">
    <source>
        <dbReference type="ARBA" id="ARBA00023033"/>
    </source>
</evidence>
<comment type="catalytic activity">
    <reaction evidence="20">
        <text>2 oxidized [cytochrome P450] + NADPH = 2 reduced [cytochrome P450] + NADP(+) + H(+)</text>
        <dbReference type="Rhea" id="RHEA:24040"/>
        <dbReference type="Rhea" id="RHEA-COMP:14627"/>
        <dbReference type="Rhea" id="RHEA-COMP:14628"/>
        <dbReference type="ChEBI" id="CHEBI:15378"/>
        <dbReference type="ChEBI" id="CHEBI:55376"/>
        <dbReference type="ChEBI" id="CHEBI:57783"/>
        <dbReference type="ChEBI" id="CHEBI:58349"/>
        <dbReference type="ChEBI" id="CHEBI:60344"/>
        <dbReference type="EC" id="1.6.2.4"/>
    </reaction>
</comment>
<dbReference type="FunFam" id="1.10.630.10:FF:000040">
    <property type="entry name" value="Bifunctional cytochrome P450/NADPH--P450 reductase"/>
    <property type="match status" value="1"/>
</dbReference>
<evidence type="ECO:0000256" key="3">
    <source>
        <dbReference type="ARBA" id="ARBA00001974"/>
    </source>
</evidence>
<dbReference type="EC" id="1.14.14.1" evidence="6"/>
<evidence type="ECO:0000256" key="6">
    <source>
        <dbReference type="ARBA" id="ARBA00012109"/>
    </source>
</evidence>
<dbReference type="SUPFAM" id="SSF48264">
    <property type="entry name" value="Cytochrome P450"/>
    <property type="match status" value="1"/>
</dbReference>
<reference evidence="29" key="1">
    <citation type="journal article" date="2017" name="Nat. Microbiol.">
        <title>Global analysis of biosynthetic gene clusters reveals vast potential of secondary metabolite production in Penicillium species.</title>
        <authorList>
            <person name="Nielsen J.C."/>
            <person name="Grijseels S."/>
            <person name="Prigent S."/>
            <person name="Ji B."/>
            <person name="Dainat J."/>
            <person name="Nielsen K.F."/>
            <person name="Frisvad J.C."/>
            <person name="Workman M."/>
            <person name="Nielsen J."/>
        </authorList>
    </citation>
    <scope>NUCLEOTIDE SEQUENCE [LARGE SCALE GENOMIC DNA]</scope>
    <source>
        <strain evidence="29">IBT 31321</strain>
    </source>
</reference>
<comment type="catalytic activity">
    <reaction evidence="23">
        <text>dodecanoate + reduced [NADPH--hemoprotein reductase] + O2 = 5-hydroxydodecanoate + oxidized [NADPH--hemoprotein reductase] + H2O + H(+)</text>
        <dbReference type="Rhea" id="RHEA:76723"/>
        <dbReference type="Rhea" id="RHEA-COMP:11964"/>
        <dbReference type="Rhea" id="RHEA-COMP:11965"/>
        <dbReference type="ChEBI" id="CHEBI:15377"/>
        <dbReference type="ChEBI" id="CHEBI:15378"/>
        <dbReference type="ChEBI" id="CHEBI:15379"/>
        <dbReference type="ChEBI" id="CHEBI:18262"/>
        <dbReference type="ChEBI" id="CHEBI:57618"/>
        <dbReference type="ChEBI" id="CHEBI:58210"/>
        <dbReference type="ChEBI" id="CHEBI:195418"/>
    </reaction>
    <physiologicalReaction direction="left-to-right" evidence="23">
        <dbReference type="Rhea" id="RHEA:76724"/>
    </physiologicalReaction>
</comment>
<dbReference type="GO" id="GO:0020037">
    <property type="term" value="F:heme binding"/>
    <property type="evidence" value="ECO:0007669"/>
    <property type="project" value="InterPro"/>
</dbReference>
<keyword evidence="11 27" id="KW-0479">Metal-binding</keyword>
<evidence type="ECO:0000256" key="15">
    <source>
        <dbReference type="ARBA" id="ARBA00023002"/>
    </source>
</evidence>
<keyword evidence="7" id="KW-0813">Transport</keyword>
<dbReference type="InterPro" id="IPR002401">
    <property type="entry name" value="Cyt_P450_E_grp-I"/>
</dbReference>
<organism evidence="28 29">
    <name type="scientific">Penicillium coprophilum</name>
    <dbReference type="NCBI Taxonomy" id="36646"/>
    <lineage>
        <taxon>Eukaryota</taxon>
        <taxon>Fungi</taxon>
        <taxon>Dikarya</taxon>
        <taxon>Ascomycota</taxon>
        <taxon>Pezizomycotina</taxon>
        <taxon>Eurotiomycetes</taxon>
        <taxon>Eurotiomycetidae</taxon>
        <taxon>Eurotiales</taxon>
        <taxon>Aspergillaceae</taxon>
        <taxon>Penicillium</taxon>
    </lineage>
</organism>
<evidence type="ECO:0000256" key="7">
    <source>
        <dbReference type="ARBA" id="ARBA00022448"/>
    </source>
</evidence>
<evidence type="ECO:0000256" key="2">
    <source>
        <dbReference type="ARBA" id="ARBA00001971"/>
    </source>
</evidence>
<evidence type="ECO:0000256" key="9">
    <source>
        <dbReference type="ARBA" id="ARBA00022630"/>
    </source>
</evidence>
<dbReference type="Gene3D" id="1.10.630.10">
    <property type="entry name" value="Cytochrome P450"/>
    <property type="match status" value="1"/>
</dbReference>
<dbReference type="InterPro" id="IPR050196">
    <property type="entry name" value="Cytochrome_P450_Monoox"/>
</dbReference>
<name>A0A1V6UX04_9EURO</name>
<dbReference type="GO" id="GO:0043386">
    <property type="term" value="P:mycotoxin biosynthetic process"/>
    <property type="evidence" value="ECO:0007669"/>
    <property type="project" value="UniProtKB-ARBA"/>
</dbReference>
<comment type="cofactor">
    <cofactor evidence="1">
        <name>FMN</name>
        <dbReference type="ChEBI" id="CHEBI:58210"/>
    </cofactor>
</comment>
<dbReference type="EMBL" id="MDDG01000003">
    <property type="protein sequence ID" value="OQE42951.1"/>
    <property type="molecule type" value="Genomic_DNA"/>
</dbReference>
<keyword evidence="17" id="KW-0503">Monooxygenase</keyword>
<comment type="catalytic activity">
    <reaction evidence="19">
        <text>an organic molecule + reduced [NADPH--hemoprotein reductase] + O2 = an alcohol + oxidized [NADPH--hemoprotein reductase] + H2O + H(+)</text>
        <dbReference type="Rhea" id="RHEA:17149"/>
        <dbReference type="Rhea" id="RHEA-COMP:11964"/>
        <dbReference type="Rhea" id="RHEA-COMP:11965"/>
        <dbReference type="ChEBI" id="CHEBI:15377"/>
        <dbReference type="ChEBI" id="CHEBI:15378"/>
        <dbReference type="ChEBI" id="CHEBI:15379"/>
        <dbReference type="ChEBI" id="CHEBI:30879"/>
        <dbReference type="ChEBI" id="CHEBI:57618"/>
        <dbReference type="ChEBI" id="CHEBI:58210"/>
        <dbReference type="ChEBI" id="CHEBI:142491"/>
        <dbReference type="EC" id="1.14.14.1"/>
    </reaction>
</comment>
<evidence type="ECO:0000256" key="25">
    <source>
        <dbReference type="ARBA" id="ARBA00069187"/>
    </source>
</evidence>
<dbReference type="AlphaFoldDB" id="A0A1V6UX04"/>
<evidence type="ECO:0000256" key="5">
    <source>
        <dbReference type="ARBA" id="ARBA00010617"/>
    </source>
</evidence>
<evidence type="ECO:0000256" key="4">
    <source>
        <dbReference type="ARBA" id="ARBA00010018"/>
    </source>
</evidence>
<keyword evidence="10" id="KW-0288">FMN</keyword>
<comment type="similarity">
    <text evidence="5">Belongs to the cytochrome P450 family.</text>
</comment>
<comment type="catalytic activity">
    <reaction evidence="22">
        <text>dodecan-1-ol + reduced [NADPH--hemoprotein reductase] + O2 = 1,4-dodecanediol + oxidized [NADPH--hemoprotein reductase] + H2O + H(+)</text>
        <dbReference type="Rhea" id="RHEA:76763"/>
        <dbReference type="Rhea" id="RHEA-COMP:11964"/>
        <dbReference type="Rhea" id="RHEA-COMP:11965"/>
        <dbReference type="ChEBI" id="CHEBI:15377"/>
        <dbReference type="ChEBI" id="CHEBI:15378"/>
        <dbReference type="ChEBI" id="CHEBI:15379"/>
        <dbReference type="ChEBI" id="CHEBI:28878"/>
        <dbReference type="ChEBI" id="CHEBI:57618"/>
        <dbReference type="ChEBI" id="CHEBI:58210"/>
        <dbReference type="ChEBI" id="CHEBI:195422"/>
    </reaction>
    <physiologicalReaction direction="left-to-right" evidence="22">
        <dbReference type="Rhea" id="RHEA:76764"/>
    </physiologicalReaction>
</comment>
<gene>
    <name evidence="28" type="ORF">PENCOP_c003G02612</name>
</gene>
<keyword evidence="13" id="KW-0521">NADP</keyword>
<keyword evidence="12" id="KW-0274">FAD</keyword>
<dbReference type="Pfam" id="PF00067">
    <property type="entry name" value="p450"/>
    <property type="match status" value="1"/>
</dbReference>
<keyword evidence="29" id="KW-1185">Reference proteome</keyword>
<proteinExistence type="inferred from homology"/>
<evidence type="ECO:0000256" key="12">
    <source>
        <dbReference type="ARBA" id="ARBA00022827"/>
    </source>
</evidence>
<evidence type="ECO:0000256" key="22">
    <source>
        <dbReference type="ARBA" id="ARBA00050725"/>
    </source>
</evidence>
<dbReference type="PRINTS" id="PR00463">
    <property type="entry name" value="EP450I"/>
</dbReference>
<evidence type="ECO:0000256" key="10">
    <source>
        <dbReference type="ARBA" id="ARBA00022643"/>
    </source>
</evidence>
<evidence type="ECO:0000256" key="23">
    <source>
        <dbReference type="ARBA" id="ARBA00051516"/>
    </source>
</evidence>
<evidence type="ECO:0000313" key="29">
    <source>
        <dbReference type="Proteomes" id="UP000191500"/>
    </source>
</evidence>
<accession>A0A1V6UX04</accession>
<evidence type="ECO:0000256" key="1">
    <source>
        <dbReference type="ARBA" id="ARBA00001917"/>
    </source>
</evidence>
<protein>
    <recommendedName>
        <fullName evidence="25">Self-sufficient cytochrome P450 monooxygenase CYP505E4</fullName>
        <ecNumber evidence="6">1.14.14.1</ecNumber>
        <ecNumber evidence="18">1.6.2.4</ecNumber>
    </recommendedName>
    <alternativeName>
        <fullName evidence="26">Bifunctional cytochrome P450/NADPH--P450 reductase CYP505E4</fullName>
    </alternativeName>
</protein>
<comment type="similarity">
    <text evidence="4">In the N-terminal section; belongs to the cytochrome P450 family.</text>
</comment>
<dbReference type="EC" id="1.6.2.4" evidence="18"/>
<dbReference type="STRING" id="36646.A0A1V6UX04"/>
<dbReference type="GO" id="GO:0016712">
    <property type="term" value="F:oxidoreductase activity, acting on paired donors, with incorporation or reduction of molecular oxygen, reduced flavin or flavoprotein as one donor, and incorporation of one atom of oxygen"/>
    <property type="evidence" value="ECO:0007669"/>
    <property type="project" value="UniProtKB-EC"/>
</dbReference>
<evidence type="ECO:0000256" key="18">
    <source>
        <dbReference type="ARBA" id="ARBA00023797"/>
    </source>
</evidence>
<dbReference type="GO" id="GO:0005506">
    <property type="term" value="F:iron ion binding"/>
    <property type="evidence" value="ECO:0007669"/>
    <property type="project" value="InterPro"/>
</dbReference>
<evidence type="ECO:0000256" key="13">
    <source>
        <dbReference type="ARBA" id="ARBA00022857"/>
    </source>
</evidence>
<dbReference type="InterPro" id="IPR001128">
    <property type="entry name" value="Cyt_P450"/>
</dbReference>
<keyword evidence="8 27" id="KW-0349">Heme</keyword>
<evidence type="ECO:0000256" key="26">
    <source>
        <dbReference type="ARBA" id="ARBA00081991"/>
    </source>
</evidence>
<evidence type="ECO:0000256" key="8">
    <source>
        <dbReference type="ARBA" id="ARBA00022617"/>
    </source>
</evidence>
<comment type="catalytic activity">
    <reaction evidence="21">
        <text>dodecan-1-ol + reduced [NADPH--hemoprotein reductase] + O2 = 1,5-dodecanediol + oxidized [NADPH--hemoprotein reductase] + H2O + H(+)</text>
        <dbReference type="Rhea" id="RHEA:76759"/>
        <dbReference type="Rhea" id="RHEA-COMP:11964"/>
        <dbReference type="Rhea" id="RHEA-COMP:11965"/>
        <dbReference type="ChEBI" id="CHEBI:15377"/>
        <dbReference type="ChEBI" id="CHEBI:15378"/>
        <dbReference type="ChEBI" id="CHEBI:15379"/>
        <dbReference type="ChEBI" id="CHEBI:28878"/>
        <dbReference type="ChEBI" id="CHEBI:57618"/>
        <dbReference type="ChEBI" id="CHEBI:58210"/>
        <dbReference type="ChEBI" id="CHEBI:195414"/>
    </reaction>
    <physiologicalReaction direction="left-to-right" evidence="21">
        <dbReference type="Rhea" id="RHEA:76760"/>
    </physiologicalReaction>
</comment>
<evidence type="ECO:0000256" key="16">
    <source>
        <dbReference type="ARBA" id="ARBA00023004"/>
    </source>
</evidence>
<evidence type="ECO:0000256" key="20">
    <source>
        <dbReference type="ARBA" id="ARBA00049342"/>
    </source>
</evidence>
<evidence type="ECO:0000256" key="19">
    <source>
        <dbReference type="ARBA" id="ARBA00047827"/>
    </source>
</evidence>
<dbReference type="PANTHER" id="PTHR24291:SF50">
    <property type="entry name" value="BIFUNCTIONAL ALBAFLAVENONE MONOOXYGENASE_TERPENE SYNTHASE"/>
    <property type="match status" value="1"/>
</dbReference>
<evidence type="ECO:0000256" key="21">
    <source>
        <dbReference type="ARBA" id="ARBA00050670"/>
    </source>
</evidence>
<comment type="cofactor">
    <cofactor evidence="2 27">
        <name>heme</name>
        <dbReference type="ChEBI" id="CHEBI:30413"/>
    </cofactor>
</comment>
<dbReference type="Proteomes" id="UP000191500">
    <property type="component" value="Unassembled WGS sequence"/>
</dbReference>